<dbReference type="Pfam" id="PF00420">
    <property type="entry name" value="Oxidored_q2"/>
    <property type="match status" value="1"/>
</dbReference>
<gene>
    <name evidence="12" type="primary">nad4l</name>
</gene>
<dbReference type="GO" id="GO:0008137">
    <property type="term" value="F:NADH dehydrogenase (ubiquinone) activity"/>
    <property type="evidence" value="ECO:0007669"/>
    <property type="project" value="UniProtKB-EC"/>
</dbReference>
<evidence type="ECO:0000256" key="1">
    <source>
        <dbReference type="ARBA" id="ARBA00004141"/>
    </source>
</evidence>
<keyword evidence="4 11" id="KW-0812">Transmembrane</keyword>
<evidence type="ECO:0000256" key="4">
    <source>
        <dbReference type="ARBA" id="ARBA00022692"/>
    </source>
</evidence>
<protein>
    <recommendedName>
        <fullName evidence="3">NADH-ubiquinone oxidoreductase chain 4L</fullName>
    </recommendedName>
    <alternativeName>
        <fullName evidence="9">NADH dehydrogenase subunit 4L</fullName>
    </alternativeName>
</protein>
<proteinExistence type="inferred from homology"/>
<accession>A0A3S8V0S7</accession>
<evidence type="ECO:0000256" key="2">
    <source>
        <dbReference type="ARBA" id="ARBA00010519"/>
    </source>
</evidence>
<evidence type="ECO:0000256" key="6">
    <source>
        <dbReference type="ARBA" id="ARBA00022989"/>
    </source>
</evidence>
<keyword evidence="7" id="KW-0520">NAD</keyword>
<dbReference type="AlphaFoldDB" id="A0A3S8V0S7"/>
<keyword evidence="8 11" id="KW-0472">Membrane</keyword>
<keyword evidence="6 11" id="KW-1133">Transmembrane helix</keyword>
<organism evidence="12">
    <name type="scientific">Gasteruption tournieri</name>
    <dbReference type="NCBI Taxonomy" id="1115612"/>
    <lineage>
        <taxon>Eukaryota</taxon>
        <taxon>Metazoa</taxon>
        <taxon>Ecdysozoa</taxon>
        <taxon>Arthropoda</taxon>
        <taxon>Hexapoda</taxon>
        <taxon>Insecta</taxon>
        <taxon>Pterygota</taxon>
        <taxon>Neoptera</taxon>
        <taxon>Endopterygota</taxon>
        <taxon>Hymenoptera</taxon>
        <taxon>Apocrita</taxon>
        <taxon>Evanioidea</taxon>
        <taxon>Gasteruptiidae</taxon>
        <taxon>Gasteruption</taxon>
    </lineage>
</organism>
<dbReference type="Gene3D" id="1.10.287.3510">
    <property type="match status" value="1"/>
</dbReference>
<evidence type="ECO:0000256" key="11">
    <source>
        <dbReference type="SAM" id="Phobius"/>
    </source>
</evidence>
<evidence type="ECO:0000256" key="7">
    <source>
        <dbReference type="ARBA" id="ARBA00023027"/>
    </source>
</evidence>
<evidence type="ECO:0000256" key="5">
    <source>
        <dbReference type="ARBA" id="ARBA00022967"/>
    </source>
</evidence>
<reference evidence="12" key="1">
    <citation type="journal article" date="2018" name="Mol. Phylogenet. Evol.">
        <title>Mitochondrial phylogenomics of the Hymenoptera.</title>
        <authorList>
            <person name="Tang P."/>
            <person name="Zhu J.C."/>
            <person name="Zheng B.Y."/>
            <person name="Wei S.J."/>
            <person name="Sharkey M."/>
            <person name="Chen X.X."/>
            <person name="Vogler A.P."/>
        </authorList>
    </citation>
    <scope>NUCLEOTIDE SEQUENCE</scope>
</reference>
<feature type="transmembrane region" description="Helical" evidence="11">
    <location>
        <begin position="59"/>
        <end position="81"/>
    </location>
</feature>
<evidence type="ECO:0000256" key="9">
    <source>
        <dbReference type="ARBA" id="ARBA00031586"/>
    </source>
</evidence>
<dbReference type="InterPro" id="IPR039428">
    <property type="entry name" value="NUOK/Mnh_C1-like"/>
</dbReference>
<dbReference type="EMBL" id="MG923496">
    <property type="protein sequence ID" value="AZL93252.1"/>
    <property type="molecule type" value="Genomic_DNA"/>
</dbReference>
<dbReference type="GO" id="GO:0016020">
    <property type="term" value="C:membrane"/>
    <property type="evidence" value="ECO:0007669"/>
    <property type="project" value="UniProtKB-SubCell"/>
</dbReference>
<keyword evidence="5" id="KW-1278">Translocase</keyword>
<evidence type="ECO:0000256" key="10">
    <source>
        <dbReference type="ARBA" id="ARBA00049551"/>
    </source>
</evidence>
<sequence length="96" mass="11682">MVVMYEFYLCMFYIFLSFLLMMYFMKHLLLLLISMEFVLVSMIYFFFLIFSFMELNYSFFIYFMVFGVCEGVMGLSLMVVMMRMFGNDYIKILSLS</sequence>
<evidence type="ECO:0000256" key="3">
    <source>
        <dbReference type="ARBA" id="ARBA00016612"/>
    </source>
</evidence>
<keyword evidence="12" id="KW-0496">Mitochondrion</keyword>
<comment type="subcellular location">
    <subcellularLocation>
        <location evidence="1">Membrane</location>
        <topology evidence="1">Multi-pass membrane protein</topology>
    </subcellularLocation>
</comment>
<evidence type="ECO:0000256" key="8">
    <source>
        <dbReference type="ARBA" id="ARBA00023136"/>
    </source>
</evidence>
<name>A0A3S8V0S7_9HYME</name>
<feature type="transmembrane region" description="Helical" evidence="11">
    <location>
        <begin position="6"/>
        <end position="24"/>
    </location>
</feature>
<comment type="catalytic activity">
    <reaction evidence="10">
        <text>a ubiquinone + NADH + 5 H(+)(in) = a ubiquinol + NAD(+) + 4 H(+)(out)</text>
        <dbReference type="Rhea" id="RHEA:29091"/>
        <dbReference type="Rhea" id="RHEA-COMP:9565"/>
        <dbReference type="Rhea" id="RHEA-COMP:9566"/>
        <dbReference type="ChEBI" id="CHEBI:15378"/>
        <dbReference type="ChEBI" id="CHEBI:16389"/>
        <dbReference type="ChEBI" id="CHEBI:17976"/>
        <dbReference type="ChEBI" id="CHEBI:57540"/>
        <dbReference type="ChEBI" id="CHEBI:57945"/>
        <dbReference type="EC" id="7.1.1.2"/>
    </reaction>
</comment>
<feature type="transmembrane region" description="Helical" evidence="11">
    <location>
        <begin position="29"/>
        <end position="53"/>
    </location>
</feature>
<geneLocation type="mitochondrion" evidence="12"/>
<comment type="similarity">
    <text evidence="2">Belongs to the complex I subunit 4L family.</text>
</comment>
<evidence type="ECO:0000313" key="12">
    <source>
        <dbReference type="EMBL" id="AZL93252.1"/>
    </source>
</evidence>